<keyword evidence="2" id="KW-0539">Nucleus</keyword>
<dbReference type="EMBL" id="CH408160">
    <property type="protein sequence ID" value="EDK40585.2"/>
    <property type="molecule type" value="Genomic_DNA"/>
</dbReference>
<name>A5DN32_PICGU</name>
<dbReference type="GO" id="GO:0003700">
    <property type="term" value="F:DNA-binding transcription factor activity"/>
    <property type="evidence" value="ECO:0007669"/>
    <property type="project" value="TreeGrafter"/>
</dbReference>
<organism evidence="3 4">
    <name type="scientific">Meyerozyma guilliermondii (strain ATCC 6260 / CBS 566 / DSM 6381 / JCM 1539 / NBRC 10279 / NRRL Y-324)</name>
    <name type="common">Yeast</name>
    <name type="synonym">Candida guilliermondii</name>
    <dbReference type="NCBI Taxonomy" id="294746"/>
    <lineage>
        <taxon>Eukaryota</taxon>
        <taxon>Fungi</taxon>
        <taxon>Dikarya</taxon>
        <taxon>Ascomycota</taxon>
        <taxon>Saccharomycotina</taxon>
        <taxon>Pichiomycetes</taxon>
        <taxon>Debaryomycetaceae</taxon>
        <taxon>Meyerozyma</taxon>
    </lineage>
</organism>
<evidence type="ECO:0000313" key="3">
    <source>
        <dbReference type="EMBL" id="EDK40585.2"/>
    </source>
</evidence>
<dbReference type="GeneID" id="5124819"/>
<dbReference type="OrthoDB" id="5419315at2759"/>
<gene>
    <name evidence="3" type="ORF">PGUG_04683</name>
</gene>
<dbReference type="Proteomes" id="UP000001997">
    <property type="component" value="Unassembled WGS sequence"/>
</dbReference>
<accession>A5DN32</accession>
<evidence type="ECO:0000256" key="1">
    <source>
        <dbReference type="ARBA" id="ARBA00004123"/>
    </source>
</evidence>
<dbReference type="AlphaFoldDB" id="A5DN32"/>
<dbReference type="Pfam" id="PF11951">
    <property type="entry name" value="Fungal_trans_2"/>
    <property type="match status" value="1"/>
</dbReference>
<dbReference type="GO" id="GO:0005634">
    <property type="term" value="C:nucleus"/>
    <property type="evidence" value="ECO:0007669"/>
    <property type="project" value="UniProtKB-SubCell"/>
</dbReference>
<dbReference type="PANTHER" id="PTHR37534">
    <property type="entry name" value="TRANSCRIPTIONAL ACTIVATOR PROTEIN UGA3"/>
    <property type="match status" value="1"/>
</dbReference>
<protein>
    <submittedName>
        <fullName evidence="3">Uncharacterized protein</fullName>
    </submittedName>
</protein>
<dbReference type="OMA" id="RIFTIDY"/>
<sequence>MDRAKTFLGGREHKFISSLASYIILMCIEITTGDTMAWSRYLTSCYDSINKMGGFGILKNYSEEGRALAENFAYFDILASQSNENGTYYPVYEYCNLFNTTNTGGFVDPLSGCTRPLILILGDVINLIVEIRALKENNCYTNTEKLQTILTKTEEIEMKLKSARIFTIDYQILAESNDNEMNYHRQMFELYRISIQMYVKQAIRRLPPNVPEMQLCLGMANENLNSLIESPLRSGLSFPLLITGMNSVTEEDRNRTSCNLELLGRNYEFDSIDKLKQLIQEVWNLNKDGSLCIDYFEVTRKFGWKLNIGR</sequence>
<dbReference type="InterPro" id="IPR021858">
    <property type="entry name" value="Fun_TF"/>
</dbReference>
<evidence type="ECO:0000256" key="2">
    <source>
        <dbReference type="ARBA" id="ARBA00023242"/>
    </source>
</evidence>
<reference evidence="3 4" key="1">
    <citation type="journal article" date="2009" name="Nature">
        <title>Evolution of pathogenicity and sexual reproduction in eight Candida genomes.</title>
        <authorList>
            <person name="Butler G."/>
            <person name="Rasmussen M.D."/>
            <person name="Lin M.F."/>
            <person name="Santos M.A."/>
            <person name="Sakthikumar S."/>
            <person name="Munro C.A."/>
            <person name="Rheinbay E."/>
            <person name="Grabherr M."/>
            <person name="Forche A."/>
            <person name="Reedy J.L."/>
            <person name="Agrafioti I."/>
            <person name="Arnaud M.B."/>
            <person name="Bates S."/>
            <person name="Brown A.J."/>
            <person name="Brunke S."/>
            <person name="Costanzo M.C."/>
            <person name="Fitzpatrick D.A."/>
            <person name="de Groot P.W."/>
            <person name="Harris D."/>
            <person name="Hoyer L.L."/>
            <person name="Hube B."/>
            <person name="Klis F.M."/>
            <person name="Kodira C."/>
            <person name="Lennard N."/>
            <person name="Logue M.E."/>
            <person name="Martin R."/>
            <person name="Neiman A.M."/>
            <person name="Nikolaou E."/>
            <person name="Quail M.A."/>
            <person name="Quinn J."/>
            <person name="Santos M.C."/>
            <person name="Schmitzberger F.F."/>
            <person name="Sherlock G."/>
            <person name="Shah P."/>
            <person name="Silverstein K.A."/>
            <person name="Skrzypek M.S."/>
            <person name="Soll D."/>
            <person name="Staggs R."/>
            <person name="Stansfield I."/>
            <person name="Stumpf M.P."/>
            <person name="Sudbery P.E."/>
            <person name="Srikantha T."/>
            <person name="Zeng Q."/>
            <person name="Berman J."/>
            <person name="Berriman M."/>
            <person name="Heitman J."/>
            <person name="Gow N.A."/>
            <person name="Lorenz M.C."/>
            <person name="Birren B.W."/>
            <person name="Kellis M."/>
            <person name="Cuomo C.A."/>
        </authorList>
    </citation>
    <scope>NUCLEOTIDE SEQUENCE [LARGE SCALE GENOMIC DNA]</scope>
    <source>
        <strain evidence="4">ATCC 6260 / CBS 566 / DSM 6381 / JCM 1539 / NBRC 10279 / NRRL Y-324</strain>
    </source>
</reference>
<dbReference type="PANTHER" id="PTHR37534:SF7">
    <property type="entry name" value="TRANSCRIPTIONAL ACTIVATOR PROTEIN UGA3"/>
    <property type="match status" value="1"/>
</dbReference>
<dbReference type="eggNOG" id="ENOG502RS14">
    <property type="taxonomic scope" value="Eukaryota"/>
</dbReference>
<evidence type="ECO:0000313" key="4">
    <source>
        <dbReference type="Proteomes" id="UP000001997"/>
    </source>
</evidence>
<comment type="subcellular location">
    <subcellularLocation>
        <location evidence="1">Nucleus</location>
    </subcellularLocation>
</comment>
<dbReference type="KEGG" id="pgu:PGUG_04683"/>
<dbReference type="GO" id="GO:0000976">
    <property type="term" value="F:transcription cis-regulatory region binding"/>
    <property type="evidence" value="ECO:0007669"/>
    <property type="project" value="TreeGrafter"/>
</dbReference>
<dbReference type="HOGENOM" id="CLU_015493_1_0_1"/>
<keyword evidence="4" id="KW-1185">Reference proteome</keyword>
<dbReference type="STRING" id="294746.A5DN32"/>
<dbReference type="GO" id="GO:0045944">
    <property type="term" value="P:positive regulation of transcription by RNA polymerase II"/>
    <property type="evidence" value="ECO:0007669"/>
    <property type="project" value="TreeGrafter"/>
</dbReference>
<proteinExistence type="predicted"/>
<dbReference type="VEuPathDB" id="FungiDB:PGUG_04683"/>
<dbReference type="RefSeq" id="XP_001482728.2">
    <property type="nucleotide sequence ID" value="XM_001482678.1"/>
</dbReference>
<dbReference type="InParanoid" id="A5DN32"/>